<evidence type="ECO:0000313" key="5">
    <source>
        <dbReference type="EMBL" id="KAG5393311.1"/>
    </source>
</evidence>
<proteinExistence type="inferred from homology"/>
<evidence type="ECO:0000256" key="4">
    <source>
        <dbReference type="SAM" id="MobiDB-lite"/>
    </source>
</evidence>
<keyword evidence="6" id="KW-1185">Reference proteome</keyword>
<accession>A0ABQ7M5Q9</accession>
<sequence>MAVSRPTEISNSSSPNRQRSHELSPWALSPQFRPRALSSPNRHSFDLELSHLFVLNLFDETHLFLFSSMFSVEAKIPVIENCLEVVATLEARNNTVYEAFKANNGSSNRSGVKLGRDYTRSLQARRLLQGYGFDGYMIKEETGCAMVCWQDRPLYSVSAWR</sequence>
<keyword evidence="1" id="KW-0805">Transcription regulation</keyword>
<comment type="similarity">
    <text evidence="3">Belongs to the GRAS family.</text>
</comment>
<comment type="caution">
    <text evidence="3">Lacks conserved residue(s) required for the propagation of feature annotation.</text>
</comment>
<dbReference type="EMBL" id="JADBGQ010000006">
    <property type="protein sequence ID" value="KAG5393311.1"/>
    <property type="molecule type" value="Genomic_DNA"/>
</dbReference>
<evidence type="ECO:0000313" key="6">
    <source>
        <dbReference type="Proteomes" id="UP000823674"/>
    </source>
</evidence>
<feature type="region of interest" description="Disordered" evidence="4">
    <location>
        <begin position="1"/>
        <end position="25"/>
    </location>
</feature>
<dbReference type="PROSITE" id="PS50985">
    <property type="entry name" value="GRAS"/>
    <property type="match status" value="1"/>
</dbReference>
<dbReference type="InterPro" id="IPR005202">
    <property type="entry name" value="TF_GRAS"/>
</dbReference>
<protein>
    <submittedName>
        <fullName evidence="5">Uncharacterized protein</fullName>
    </submittedName>
</protein>
<dbReference type="Proteomes" id="UP000823674">
    <property type="component" value="Chromosome A06"/>
</dbReference>
<keyword evidence="2" id="KW-0804">Transcription</keyword>
<evidence type="ECO:0000256" key="1">
    <source>
        <dbReference type="ARBA" id="ARBA00023015"/>
    </source>
</evidence>
<gene>
    <name evidence="5" type="primary">A06p026090.1_BraROA</name>
    <name evidence="5" type="ORF">IGI04_023274</name>
</gene>
<evidence type="ECO:0000256" key="2">
    <source>
        <dbReference type="ARBA" id="ARBA00023163"/>
    </source>
</evidence>
<comment type="caution">
    <text evidence="5">The sequence shown here is derived from an EMBL/GenBank/DDBJ whole genome shotgun (WGS) entry which is preliminary data.</text>
</comment>
<evidence type="ECO:0000256" key="3">
    <source>
        <dbReference type="PROSITE-ProRule" id="PRU01191"/>
    </source>
</evidence>
<feature type="region of interest" description="SAW" evidence="3">
    <location>
        <begin position="87"/>
        <end position="161"/>
    </location>
</feature>
<feature type="compositionally biased region" description="Polar residues" evidence="4">
    <location>
        <begin position="7"/>
        <end position="17"/>
    </location>
</feature>
<organism evidence="5 6">
    <name type="scientific">Brassica rapa subsp. trilocularis</name>
    <dbReference type="NCBI Taxonomy" id="1813537"/>
    <lineage>
        <taxon>Eukaryota</taxon>
        <taxon>Viridiplantae</taxon>
        <taxon>Streptophyta</taxon>
        <taxon>Embryophyta</taxon>
        <taxon>Tracheophyta</taxon>
        <taxon>Spermatophyta</taxon>
        <taxon>Magnoliopsida</taxon>
        <taxon>eudicotyledons</taxon>
        <taxon>Gunneridae</taxon>
        <taxon>Pentapetalae</taxon>
        <taxon>rosids</taxon>
        <taxon>malvids</taxon>
        <taxon>Brassicales</taxon>
        <taxon>Brassicaceae</taxon>
        <taxon>Brassiceae</taxon>
        <taxon>Brassica</taxon>
    </lineage>
</organism>
<name>A0ABQ7M5Q9_BRACM</name>
<dbReference type="Pfam" id="PF03514">
    <property type="entry name" value="GRAS"/>
    <property type="match status" value="1"/>
</dbReference>
<reference evidence="5 6" key="1">
    <citation type="submission" date="2021-03" db="EMBL/GenBank/DDBJ databases">
        <authorList>
            <person name="King G.J."/>
            <person name="Bancroft I."/>
            <person name="Baten A."/>
            <person name="Bloomfield J."/>
            <person name="Borpatragohain P."/>
            <person name="He Z."/>
            <person name="Irish N."/>
            <person name="Irwin J."/>
            <person name="Liu K."/>
            <person name="Mauleon R.P."/>
            <person name="Moore J."/>
            <person name="Morris R."/>
            <person name="Ostergaard L."/>
            <person name="Wang B."/>
            <person name="Wells R."/>
        </authorList>
    </citation>
    <scope>NUCLEOTIDE SEQUENCE [LARGE SCALE GENOMIC DNA]</scope>
    <source>
        <strain evidence="5">R-o-18</strain>
        <tissue evidence="5">Leaf</tissue>
    </source>
</reference>